<dbReference type="Pfam" id="PF13469">
    <property type="entry name" value="Sulfotransfer_3"/>
    <property type="match status" value="1"/>
</dbReference>
<feature type="compositionally biased region" description="Low complexity" evidence="2">
    <location>
        <begin position="315"/>
        <end position="326"/>
    </location>
</feature>
<dbReference type="Gene3D" id="3.40.50.300">
    <property type="entry name" value="P-loop containing nucleotide triphosphate hydrolases"/>
    <property type="match status" value="1"/>
</dbReference>
<feature type="region of interest" description="Disordered" evidence="2">
    <location>
        <begin position="315"/>
        <end position="334"/>
    </location>
</feature>
<dbReference type="GO" id="GO:0008146">
    <property type="term" value="F:sulfotransferase activity"/>
    <property type="evidence" value="ECO:0007669"/>
    <property type="project" value="InterPro"/>
</dbReference>
<accession>A0A8J7CKF1</accession>
<dbReference type="PANTHER" id="PTHR10605">
    <property type="entry name" value="HEPARAN SULFATE SULFOTRANSFERASE"/>
    <property type="match status" value="1"/>
</dbReference>
<evidence type="ECO:0000256" key="1">
    <source>
        <dbReference type="ARBA" id="ARBA00022679"/>
    </source>
</evidence>
<sequence>MTKQAIRPGGNQGNEMRFPPGKTVIYCIGAQKGGTTWLGDYVAAHPQCFLPNMKECHFFDTRYGFDMQARKVAINNMKRMLEAMQAADSFQFGQKLTELQAAAARAELFTPDDRGLATYIRLLTARAGTATRLCDFTPSYATCDRTVFGYMNSLSDDARFVFILRDPIDRLWSQARMASKNLLNRNQGADFEKAAHKALRHYLGNYDAASLPRSNYRRTITELEAAVPRDRIQYLFYETLFSDAAVRQFCDFAGIAPMPADFGHRSNEGKRLEMPASIRRKLAEGLGGQYDFIRARFGDAVPAAWQDPQQILAAAPEAAAETGDAAMPSERKRA</sequence>
<dbReference type="InterPro" id="IPR037359">
    <property type="entry name" value="NST/OST"/>
</dbReference>
<evidence type="ECO:0000256" key="2">
    <source>
        <dbReference type="SAM" id="MobiDB-lite"/>
    </source>
</evidence>
<dbReference type="SUPFAM" id="SSF52540">
    <property type="entry name" value="P-loop containing nucleoside triphosphate hydrolases"/>
    <property type="match status" value="1"/>
</dbReference>
<protein>
    <submittedName>
        <fullName evidence="3">Sulfotransferase</fullName>
    </submittedName>
</protein>
<organism evidence="3 4">
    <name type="scientific">Mangrovicoccus algicola</name>
    <dbReference type="NCBI Taxonomy" id="2771008"/>
    <lineage>
        <taxon>Bacteria</taxon>
        <taxon>Pseudomonadati</taxon>
        <taxon>Pseudomonadota</taxon>
        <taxon>Alphaproteobacteria</taxon>
        <taxon>Rhodobacterales</taxon>
        <taxon>Paracoccaceae</taxon>
        <taxon>Mangrovicoccus</taxon>
    </lineage>
</organism>
<proteinExistence type="predicted"/>
<evidence type="ECO:0000313" key="4">
    <source>
        <dbReference type="Proteomes" id="UP000609121"/>
    </source>
</evidence>
<dbReference type="Proteomes" id="UP000609121">
    <property type="component" value="Unassembled WGS sequence"/>
</dbReference>
<keyword evidence="1" id="KW-0808">Transferase</keyword>
<dbReference type="InterPro" id="IPR027417">
    <property type="entry name" value="P-loop_NTPase"/>
</dbReference>
<evidence type="ECO:0000313" key="3">
    <source>
        <dbReference type="EMBL" id="MBE3638731.1"/>
    </source>
</evidence>
<dbReference type="RefSeq" id="WP_193182641.1">
    <property type="nucleotide sequence ID" value="NZ_JACVXA010000031.1"/>
</dbReference>
<gene>
    <name evidence="3" type="ORF">ICN82_10990</name>
</gene>
<comment type="caution">
    <text evidence="3">The sequence shown here is derived from an EMBL/GenBank/DDBJ whole genome shotgun (WGS) entry which is preliminary data.</text>
</comment>
<reference evidence="3" key="1">
    <citation type="submission" date="2020-09" db="EMBL/GenBank/DDBJ databases">
        <title>A novel bacterium of genus Mangrovicoccus, isolated from South China Sea.</title>
        <authorList>
            <person name="Huang H."/>
            <person name="Mo K."/>
            <person name="Hu Y."/>
        </authorList>
    </citation>
    <scope>NUCLEOTIDE SEQUENCE</scope>
    <source>
        <strain evidence="3">HB182678</strain>
    </source>
</reference>
<keyword evidence="4" id="KW-1185">Reference proteome</keyword>
<dbReference type="EMBL" id="JACVXA010000031">
    <property type="protein sequence ID" value="MBE3638731.1"/>
    <property type="molecule type" value="Genomic_DNA"/>
</dbReference>
<dbReference type="AlphaFoldDB" id="A0A8J7CKF1"/>
<name>A0A8J7CKF1_9RHOB</name>
<dbReference type="PANTHER" id="PTHR10605:SF56">
    <property type="entry name" value="BIFUNCTIONAL HEPARAN SULFATE N-DEACETYLASE_N-SULFOTRANSFERASE"/>
    <property type="match status" value="1"/>
</dbReference>